<dbReference type="RefSeq" id="WP_142018914.1">
    <property type="nucleotide sequence ID" value="NZ_VFPD01000004.1"/>
</dbReference>
<protein>
    <recommendedName>
        <fullName evidence="3">TonB-like protein</fullName>
    </recommendedName>
</protein>
<proteinExistence type="predicted"/>
<reference evidence="1 2" key="1">
    <citation type="submission" date="2019-06" db="EMBL/GenBank/DDBJ databases">
        <title>Sorghum-associated microbial communities from plants grown in Nebraska, USA.</title>
        <authorList>
            <person name="Schachtman D."/>
        </authorList>
    </citation>
    <scope>NUCLEOTIDE SEQUENCE [LARGE SCALE GENOMIC DNA]</scope>
    <source>
        <strain evidence="1 2">110</strain>
    </source>
</reference>
<dbReference type="AlphaFoldDB" id="A0A543E4S1"/>
<evidence type="ECO:0000313" key="2">
    <source>
        <dbReference type="Proteomes" id="UP000316437"/>
    </source>
</evidence>
<accession>A0A543E4S1</accession>
<sequence length="241" mass="28584">MKKTFIMFFLAFVSLYKAQILDEYPEKQTFYEGGMVNFYKDVHEFLINSKLKECDDKEIYQPRIIITEKSEVKFIKDQDTANIARNKCAYDLSREVLKNLKKWKPAEAKGWKIGAITEFILYPKDVMSNYQPGYDANKFVAHTKYPEGSKAFHTLFHDNFMTIFSDYQLNGKVNLEFYISKDGHITNPRIYPEVDNKNFNIDFMRTLARMKKIWIPAFYKDIPIVERISFPVQFSITFTER</sequence>
<evidence type="ECO:0008006" key="3">
    <source>
        <dbReference type="Google" id="ProtNLM"/>
    </source>
</evidence>
<evidence type="ECO:0000313" key="1">
    <source>
        <dbReference type="EMBL" id="TQM16597.1"/>
    </source>
</evidence>
<dbReference type="Gene3D" id="3.30.1150.10">
    <property type="match status" value="1"/>
</dbReference>
<organism evidence="1 2">
    <name type="scientific">Chryseobacterium aquifrigidense</name>
    <dbReference type="NCBI Taxonomy" id="558021"/>
    <lineage>
        <taxon>Bacteria</taxon>
        <taxon>Pseudomonadati</taxon>
        <taxon>Bacteroidota</taxon>
        <taxon>Flavobacteriia</taxon>
        <taxon>Flavobacteriales</taxon>
        <taxon>Weeksellaceae</taxon>
        <taxon>Chryseobacterium group</taxon>
        <taxon>Chryseobacterium</taxon>
    </lineage>
</organism>
<gene>
    <name evidence="1" type="ORF">FB551_4480</name>
</gene>
<comment type="caution">
    <text evidence="1">The sequence shown here is derived from an EMBL/GenBank/DDBJ whole genome shotgun (WGS) entry which is preliminary data.</text>
</comment>
<name>A0A543E4S1_9FLAO</name>
<dbReference type="EMBL" id="VFPD01000004">
    <property type="protein sequence ID" value="TQM16597.1"/>
    <property type="molecule type" value="Genomic_DNA"/>
</dbReference>
<keyword evidence="2" id="KW-1185">Reference proteome</keyword>
<dbReference type="SUPFAM" id="SSF74653">
    <property type="entry name" value="TolA/TonB C-terminal domain"/>
    <property type="match status" value="1"/>
</dbReference>
<dbReference type="Proteomes" id="UP000316437">
    <property type="component" value="Unassembled WGS sequence"/>
</dbReference>